<evidence type="ECO:0000313" key="4">
    <source>
        <dbReference type="Proteomes" id="UP000535954"/>
    </source>
</evidence>
<gene>
    <name evidence="2" type="ORF">HBO13_14080</name>
    <name evidence="3" type="ORF">HBO30_30815</name>
</gene>
<evidence type="ECO:0000313" key="2">
    <source>
        <dbReference type="EMBL" id="NNA73769.1"/>
    </source>
</evidence>
<evidence type="ECO:0008006" key="6">
    <source>
        <dbReference type="Google" id="ProtNLM"/>
    </source>
</evidence>
<dbReference type="EMBL" id="JAAQYH010000007">
    <property type="protein sequence ID" value="NNA73769.1"/>
    <property type="molecule type" value="Genomic_DNA"/>
</dbReference>
<organism evidence="3 5">
    <name type="scientific">Pseudomonas lactis</name>
    <dbReference type="NCBI Taxonomy" id="1615674"/>
    <lineage>
        <taxon>Bacteria</taxon>
        <taxon>Pseudomonadati</taxon>
        <taxon>Pseudomonadota</taxon>
        <taxon>Gammaproteobacteria</taxon>
        <taxon>Pseudomonadales</taxon>
        <taxon>Pseudomonadaceae</taxon>
        <taxon>Pseudomonas</taxon>
    </lineage>
</organism>
<evidence type="ECO:0000313" key="3">
    <source>
        <dbReference type="EMBL" id="NNA83090.1"/>
    </source>
</evidence>
<dbReference type="RefSeq" id="WP_157255588.1">
    <property type="nucleotide sequence ID" value="NZ_JAAQYH010000007.1"/>
</dbReference>
<sequence length="629" mass="71572">MFRAGGMQRGLVADVNLRWFLSDLTLNFYDQAPFRLEPAWLHSVNRCAFTYPKPQISLAGRFKDLTGDLLVLWYGSFTPNARERTVPLVNVHFRSVDSKGQLGSFHTVPIGLPYLSYFQIGTVWREGSLSSDTQMENLPEQYLDFTPNKWKFVQATEVGLTSAYSTYELPSSVDSWLIAFKGTGDETVLIPCVELLVRLYGRSSETSRILTTYPWDEVQKRFFFDHSETWEKNVVKLQPKIRESEAVFLAHMRHDEYARYQCKKLYADLESAFNGTQNLSAPFGDLKIAPWFTGLAKVRARGFWINGRKTFLCLRLTGASEPLGPELEVYRPDYSTEAPSDDNEDDGGFFIKRPTKTLPLDQKAELTNDQASDPDIGTHILLHESFEVLGERRTINKRIQRKPGERGKKILPTGDADVLSAGDPGERGSGVGKAEIVDVQPWESSGVLTDVWQALCALRNAYPTVIDRVEWLTLDGQRGTVGPAKLVLLKEFDDEDEASPEQSKWLYLEPKLKILRGVQIVRIICGERHFYLFETQRRPLGTAKTDAEPAEEKSQGFLIELSLPSARVEVKQILAMIRRHQGKFRVFRGNLRNPCVSFNHSKNADDEILYFTCLKNNFEKLGVFFPRDL</sequence>
<dbReference type="Proteomes" id="UP000586252">
    <property type="component" value="Unassembled WGS sequence"/>
</dbReference>
<feature type="region of interest" description="Disordered" evidence="1">
    <location>
        <begin position="399"/>
        <end position="430"/>
    </location>
</feature>
<reference evidence="4 5" key="1">
    <citation type="journal article" date="2020" name="Front. Microbiol.">
        <title>Genetic Organization of the aprX-lipA2 Operon Affects the Proteolytic Potential of Pseudomonas Species in Milk.</title>
        <authorList>
            <person name="Maier C."/>
            <person name="Huptas C."/>
            <person name="von Neubeck M."/>
            <person name="Scherer S."/>
            <person name="Wenning M."/>
            <person name="Lucking G."/>
        </authorList>
    </citation>
    <scope>NUCLEOTIDE SEQUENCE [LARGE SCALE GENOMIC DNA]</scope>
    <source>
        <strain evidence="3 5">WS 5404</strain>
        <strain evidence="2 4">WS 5405</strain>
    </source>
</reference>
<dbReference type="GeneID" id="45736451"/>
<proteinExistence type="predicted"/>
<protein>
    <recommendedName>
        <fullName evidence="6">TnsE C-terminal domain-containing protein</fullName>
    </recommendedName>
</protein>
<dbReference type="Proteomes" id="UP000535954">
    <property type="component" value="Unassembled WGS sequence"/>
</dbReference>
<dbReference type="EMBL" id="JAAQYI010000027">
    <property type="protein sequence ID" value="NNA83090.1"/>
    <property type="molecule type" value="Genomic_DNA"/>
</dbReference>
<comment type="caution">
    <text evidence="3">The sequence shown here is derived from an EMBL/GenBank/DDBJ whole genome shotgun (WGS) entry which is preliminary data.</text>
</comment>
<accession>A0A7Y1MJP0</accession>
<name>A0A7Y1MJP0_9PSED</name>
<evidence type="ECO:0000313" key="5">
    <source>
        <dbReference type="Proteomes" id="UP000586252"/>
    </source>
</evidence>
<dbReference type="AlphaFoldDB" id="A0A7Y1MJP0"/>
<evidence type="ECO:0000256" key="1">
    <source>
        <dbReference type="SAM" id="MobiDB-lite"/>
    </source>
</evidence>